<name>A0A5P8WAE5_9NOSO</name>
<proteinExistence type="predicted"/>
<gene>
    <name evidence="3" type="ORF">GXM_07259</name>
</gene>
<sequence length="693" mass="76519">MQLKKLSISSLLFFLGFTSIILPNDFLRIAGNPRTLAQTPIEQQKEISSKIELLESRERSVVAGLNQSGTSSNYDSNFDTLYDIGFEYFNLAQLSEKLSYLSQKNTALAGAERLLTILASKLSVFSYNPIPSECNSSTSPDGFKFSFTCSIGGGDTSSAILRYQTGLLENNTFKLLQQVYIAQNRQEDALLAAEYGRTIDIDKNLLLNLKDGDWTKFVKDLSPRLTIEDIKKIAKNENSTIVSYSIISYEDDIKYLVRSPQNPGKTPPASKLYIWVIRPTGQISFVERPLQLGALQDNGQNRPFTEECKSLTGFSDDCRGEQLTALAQGIAKLRGSLGVRERGTTLNAPSSLTPKQITEQNKQLNQLYQLLIAPIQDLLPAVPEERVIFIPQGSLYFIPFAILKDSSGKYLIEKHTILTSPNLRTLLLSSRNRERSSSRSKNALIVGNPTMPTIKVDNANSTEKLEPLPGAANEAIEIAQFLKQKEFDVDLLTDNQADENSVIRRMRDARIIHLATHGIIDTGSDKLTSAPSSSSQKPQESPDAKIFQEYANKILDLYLRYQPRIASGAIALAPSKDEDGLLDAAEIIKMKLRKTDLVVLSACNTGRGPLTPGGVIGLPFSFSVAGVPSIVVSLWSVPDDSTAQLMTKFYGHFLNDPNTDKAQALRQAMLEMMQKNPDDPKEWAAFTLVGSAN</sequence>
<evidence type="ECO:0000313" key="3">
    <source>
        <dbReference type="EMBL" id="QFS49765.1"/>
    </source>
</evidence>
<evidence type="ECO:0000259" key="2">
    <source>
        <dbReference type="Pfam" id="PF12770"/>
    </source>
</evidence>
<feature type="domain" description="CHAT" evidence="2">
    <location>
        <begin position="363"/>
        <end position="691"/>
    </location>
</feature>
<dbReference type="InterPro" id="IPR024983">
    <property type="entry name" value="CHAT_dom"/>
</dbReference>
<dbReference type="PANTHER" id="PTHR10098:SF108">
    <property type="entry name" value="TETRATRICOPEPTIDE REPEAT PROTEIN 28"/>
    <property type="match status" value="1"/>
</dbReference>
<dbReference type="RefSeq" id="WP_152591043.1">
    <property type="nucleotide sequence ID" value="NZ_CP045227.1"/>
</dbReference>
<reference evidence="3 4" key="1">
    <citation type="submission" date="2019-10" db="EMBL/GenBank/DDBJ databases">
        <title>Genomic and transcriptomic insights into the perfect genentic adaptation of a filamentous nitrogen-fixing cyanobacterium to rice fields.</title>
        <authorList>
            <person name="Chen Z."/>
        </authorList>
    </citation>
    <scope>NUCLEOTIDE SEQUENCE [LARGE SCALE GENOMIC DNA]</scope>
    <source>
        <strain evidence="3">CCNUC1</strain>
    </source>
</reference>
<dbReference type="PANTHER" id="PTHR10098">
    <property type="entry name" value="RAPSYN-RELATED"/>
    <property type="match status" value="1"/>
</dbReference>
<feature type="compositionally biased region" description="Low complexity" evidence="1">
    <location>
        <begin position="529"/>
        <end position="541"/>
    </location>
</feature>
<dbReference type="Gene3D" id="3.40.50.1460">
    <property type="match status" value="1"/>
</dbReference>
<evidence type="ECO:0000313" key="4">
    <source>
        <dbReference type="Proteomes" id="UP000326678"/>
    </source>
</evidence>
<organism evidence="3 4">
    <name type="scientific">Nostoc sphaeroides CCNUC1</name>
    <dbReference type="NCBI Taxonomy" id="2653204"/>
    <lineage>
        <taxon>Bacteria</taxon>
        <taxon>Bacillati</taxon>
        <taxon>Cyanobacteriota</taxon>
        <taxon>Cyanophyceae</taxon>
        <taxon>Nostocales</taxon>
        <taxon>Nostocaceae</taxon>
        <taxon>Nostoc</taxon>
    </lineage>
</organism>
<dbReference type="Pfam" id="PF12770">
    <property type="entry name" value="CHAT"/>
    <property type="match status" value="1"/>
</dbReference>
<keyword evidence="4" id="KW-1185">Reference proteome</keyword>
<feature type="region of interest" description="Disordered" evidence="1">
    <location>
        <begin position="523"/>
        <end position="543"/>
    </location>
</feature>
<dbReference type="AlphaFoldDB" id="A0A5P8WAE5"/>
<dbReference type="Proteomes" id="UP000326678">
    <property type="component" value="Chromosome Gxm2"/>
</dbReference>
<protein>
    <submittedName>
        <fullName evidence="3">CHAT domain-containing protein</fullName>
    </submittedName>
</protein>
<dbReference type="KEGG" id="nsh:GXM_07259"/>
<evidence type="ECO:0000256" key="1">
    <source>
        <dbReference type="SAM" id="MobiDB-lite"/>
    </source>
</evidence>
<dbReference type="EMBL" id="CP045227">
    <property type="protein sequence ID" value="QFS49765.1"/>
    <property type="molecule type" value="Genomic_DNA"/>
</dbReference>
<accession>A0A5P8WAE5</accession>